<dbReference type="GO" id="GO:0008061">
    <property type="term" value="F:chitin binding"/>
    <property type="evidence" value="ECO:0007669"/>
    <property type="project" value="UniProtKB-KW"/>
</dbReference>
<keyword evidence="5" id="KW-0325">Glycoprotein</keyword>
<dbReference type="SUPFAM" id="SSF57625">
    <property type="entry name" value="Invertebrate chitin-binding proteins"/>
    <property type="match status" value="5"/>
</dbReference>
<dbReference type="InterPro" id="IPR002557">
    <property type="entry name" value="Chitin-bd_dom"/>
</dbReference>
<feature type="region of interest" description="Disordered" evidence="6">
    <location>
        <begin position="455"/>
        <end position="494"/>
    </location>
</feature>
<dbReference type="PROSITE" id="PS50940">
    <property type="entry name" value="CHIT_BIND_II"/>
    <property type="match status" value="5"/>
</dbReference>
<feature type="domain" description="Chitin-binding type-2" evidence="7">
    <location>
        <begin position="506"/>
        <end position="568"/>
    </location>
</feature>
<keyword evidence="3" id="KW-0677">Repeat</keyword>
<keyword evidence="4" id="KW-1015">Disulfide bond</keyword>
<evidence type="ECO:0000256" key="1">
    <source>
        <dbReference type="ARBA" id="ARBA00022669"/>
    </source>
</evidence>
<evidence type="ECO:0000256" key="2">
    <source>
        <dbReference type="ARBA" id="ARBA00022729"/>
    </source>
</evidence>
<dbReference type="SMART" id="SM00494">
    <property type="entry name" value="ChtBD2"/>
    <property type="match status" value="5"/>
</dbReference>
<organism evidence="8">
    <name type="scientific">Holotrichia oblita</name>
    <name type="common">Chafer beetle</name>
    <dbReference type="NCBI Taxonomy" id="644536"/>
    <lineage>
        <taxon>Eukaryota</taxon>
        <taxon>Metazoa</taxon>
        <taxon>Ecdysozoa</taxon>
        <taxon>Arthropoda</taxon>
        <taxon>Hexapoda</taxon>
        <taxon>Insecta</taxon>
        <taxon>Pterygota</taxon>
        <taxon>Neoptera</taxon>
        <taxon>Endopterygota</taxon>
        <taxon>Coleoptera</taxon>
        <taxon>Polyphaga</taxon>
        <taxon>Scarabaeiformia</taxon>
        <taxon>Scarabaeidae</taxon>
        <taxon>Melolonthinae</taxon>
        <taxon>Holotrichia</taxon>
    </lineage>
</organism>
<feature type="region of interest" description="Disordered" evidence="6">
    <location>
        <begin position="227"/>
        <end position="266"/>
    </location>
</feature>
<sequence>PTTPSTTTTPTTTPTTPTTTPTTPTTTPTTPTSTTTPTTITTVGVPGCLGATCPFLPVPPANVTFFPHDSDCERYCMCDMLGAVHDMPCPDGLHWNSVLDTCDWPWDAGCTSTTPTTPSTTTTPTTTPTTPTTTPTTPTTTPTTPTSTTTPTTITTVGVPGCLGATCPFLPVPPANVTFFPHDSDCERYCMCDMLGAVHDMPCPDGLHWNSVLDTCDWPWDAGCTSTTPTTPSTTTTPTTTPTTPTTTPTTPTTTPTTPTSTTTPTTITTVGVPGCLGATCPFLPVPPANVTFFPHDSDCERYCMCDMLGAVHDMPCPDGLHWNSVLDTCDWPWDAGCTSTTPTTPSTTTTPTTTPTTPTTTPTTPTTTPTTPTSTTTPTTITTVGVPGCLGATCPFLPVPPANVTFFPHDSDCERYCMCDMLGAVHDMPCSDGLHWNSVLDTCDWPWDAGCTSTTPTTPSTTTTPTTTPTTPTTTPTTPTTTPTTPTSTTTPTTITTAGVPGCLGATCPFLPVPPANVTFFPHDSDCERYYMCDMLAAVHDMPCPDGLHWNSVLDTCDWPWDAGCASA</sequence>
<evidence type="ECO:0000256" key="3">
    <source>
        <dbReference type="ARBA" id="ARBA00022737"/>
    </source>
</evidence>
<dbReference type="GO" id="GO:0005576">
    <property type="term" value="C:extracellular region"/>
    <property type="evidence" value="ECO:0007669"/>
    <property type="project" value="InterPro"/>
</dbReference>
<dbReference type="InterPro" id="IPR051940">
    <property type="entry name" value="Chitin_bind-dev_reg"/>
</dbReference>
<accession>M1F021</accession>
<evidence type="ECO:0000256" key="4">
    <source>
        <dbReference type="ARBA" id="ARBA00023157"/>
    </source>
</evidence>
<dbReference type="InterPro" id="IPR036508">
    <property type="entry name" value="Chitin-bd_dom_sf"/>
</dbReference>
<dbReference type="PRINTS" id="PR01217">
    <property type="entry name" value="PRICHEXTENSN"/>
</dbReference>
<protein>
    <submittedName>
        <fullName evidence="8">Mucin-like protein</fullName>
    </submittedName>
</protein>
<evidence type="ECO:0000256" key="5">
    <source>
        <dbReference type="ARBA" id="ARBA00023180"/>
    </source>
</evidence>
<feature type="domain" description="Chitin-binding type-2" evidence="7">
    <location>
        <begin position="164"/>
        <end position="226"/>
    </location>
</feature>
<feature type="domain" description="Chitin-binding type-2" evidence="7">
    <location>
        <begin position="50"/>
        <end position="112"/>
    </location>
</feature>
<feature type="region of interest" description="Disordered" evidence="6">
    <location>
        <begin position="341"/>
        <end position="380"/>
    </location>
</feature>
<name>M1F021_HOLOL</name>
<evidence type="ECO:0000313" key="8">
    <source>
        <dbReference type="EMBL" id="AFD28283.1"/>
    </source>
</evidence>
<feature type="domain" description="Chitin-binding type-2" evidence="7">
    <location>
        <begin position="278"/>
        <end position="340"/>
    </location>
</feature>
<keyword evidence="1" id="KW-0147">Chitin-binding</keyword>
<feature type="non-terminal residue" evidence="8">
    <location>
        <position position="1"/>
    </location>
</feature>
<feature type="region of interest" description="Disordered" evidence="6">
    <location>
        <begin position="113"/>
        <end position="152"/>
    </location>
</feature>
<dbReference type="Pfam" id="PF01607">
    <property type="entry name" value="CBM_14"/>
    <property type="match status" value="5"/>
</dbReference>
<dbReference type="PANTHER" id="PTHR23301:SF0">
    <property type="entry name" value="CHITIN-BINDING TYPE-2 DOMAIN-CONTAINING PROTEIN-RELATED"/>
    <property type="match status" value="1"/>
</dbReference>
<gene>
    <name evidence="8" type="primary">IIM</name>
</gene>
<reference evidence="8" key="1">
    <citation type="submission" date="2011-03" db="EMBL/GenBank/DDBJ databases">
        <title>Characterization of an intestinal mucin from the peritrophic matrix of the larval Holotrichia oblita (Coleoptera: Melolonthidae).</title>
        <authorList>
            <person name="Liu X."/>
            <person name="Li J."/>
            <person name="Guo W."/>
            <person name="Xu D."/>
        </authorList>
    </citation>
    <scope>NUCLEOTIDE SEQUENCE</scope>
</reference>
<evidence type="ECO:0000256" key="6">
    <source>
        <dbReference type="SAM" id="MobiDB-lite"/>
    </source>
</evidence>
<keyword evidence="2" id="KW-0732">Signal</keyword>
<proteinExistence type="evidence at transcript level"/>
<feature type="region of interest" description="Disordered" evidence="6">
    <location>
        <begin position="1"/>
        <end position="38"/>
    </location>
</feature>
<dbReference type="Gene3D" id="2.170.140.10">
    <property type="entry name" value="Chitin binding domain"/>
    <property type="match status" value="5"/>
</dbReference>
<evidence type="ECO:0000259" key="7">
    <source>
        <dbReference type="PROSITE" id="PS50940"/>
    </source>
</evidence>
<feature type="domain" description="Chitin-binding type-2" evidence="7">
    <location>
        <begin position="392"/>
        <end position="454"/>
    </location>
</feature>
<dbReference type="EMBL" id="JF681187">
    <property type="protein sequence ID" value="AFD28283.1"/>
    <property type="molecule type" value="mRNA"/>
</dbReference>
<dbReference type="AlphaFoldDB" id="M1F021"/>
<dbReference type="PANTHER" id="PTHR23301">
    <property type="entry name" value="CHITIN BINDING PERITROPHIN-A"/>
    <property type="match status" value="1"/>
</dbReference>